<feature type="region of interest" description="Disordered" evidence="1">
    <location>
        <begin position="364"/>
        <end position="482"/>
    </location>
</feature>
<dbReference type="OrthoDB" id="3941134at2759"/>
<dbReference type="EMBL" id="ML996690">
    <property type="protein sequence ID" value="KAF2403079.1"/>
    <property type="molecule type" value="Genomic_DNA"/>
</dbReference>
<proteinExistence type="predicted"/>
<evidence type="ECO:0000256" key="1">
    <source>
        <dbReference type="SAM" id="MobiDB-lite"/>
    </source>
</evidence>
<gene>
    <name evidence="2" type="ORF">EJ06DRAFT_580259</name>
</gene>
<protein>
    <submittedName>
        <fullName evidence="2">Uncharacterized protein</fullName>
    </submittedName>
</protein>
<feature type="compositionally biased region" description="Acidic residues" evidence="1">
    <location>
        <begin position="395"/>
        <end position="404"/>
    </location>
</feature>
<dbReference type="AlphaFoldDB" id="A0A6G1I4T8"/>
<sequence length="546" mass="58816">MDDWGDPWAETAENTNIKRPPAISNDNVKPSIFGGFEDEAGWGDWETAAPGPWGESQSNTFGTEAREPSEASDTYLNEDTLATETTSPSLGDWQDPPTWNAVHLEEASLGQQLEGPHLGLGGHITEWDGNLRQHSTSEASTIVTNDTHAEILGHHAASDITFSHPVVEDGSSILSSIASSGVSVNYEKPQDSPRTSIDSGIHLKADEEITSSKKSFGVVHAERIIDGYLEKGGIAVPGHEIGNVVVDGEGSTPSSGSGNGLGIDVVIDREHKHAFNDTAVFQADLSLIDSLYPARKGPSTQQPPLDTLISTTSARKAWYRLTRGQTLREFNKGDADDNYIRVAWPDSAIRDFQFPLTRNGALSSENERAQTPKDADAPDVSSVQPGTGSTITQAPDDDEDEEWGDMVGASPTPEIISTPALVPQEVTSAPSSADADNISVQKRRPPDISQPQSRFRGGTSLPDLELSSLRSSSSHPGYYPANSPTATLRCKAQIFTFGDPYEPLEAVAQLEGKPFLKSSALPIIQNISFFISFSSGIRSDEAYRRY</sequence>
<feature type="region of interest" description="Disordered" evidence="1">
    <location>
        <begin position="1"/>
        <end position="72"/>
    </location>
</feature>
<accession>A0A6G1I4T8</accession>
<evidence type="ECO:0000313" key="2">
    <source>
        <dbReference type="EMBL" id="KAF2403079.1"/>
    </source>
</evidence>
<feature type="compositionally biased region" description="Polar residues" evidence="1">
    <location>
        <begin position="381"/>
        <end position="393"/>
    </location>
</feature>
<dbReference type="Proteomes" id="UP000799640">
    <property type="component" value="Unassembled WGS sequence"/>
</dbReference>
<name>A0A6G1I4T8_9PEZI</name>
<reference evidence="2" key="1">
    <citation type="journal article" date="2020" name="Stud. Mycol.">
        <title>101 Dothideomycetes genomes: a test case for predicting lifestyles and emergence of pathogens.</title>
        <authorList>
            <person name="Haridas S."/>
            <person name="Albert R."/>
            <person name="Binder M."/>
            <person name="Bloem J."/>
            <person name="Labutti K."/>
            <person name="Salamov A."/>
            <person name="Andreopoulos B."/>
            <person name="Baker S."/>
            <person name="Barry K."/>
            <person name="Bills G."/>
            <person name="Bluhm B."/>
            <person name="Cannon C."/>
            <person name="Castanera R."/>
            <person name="Culley D."/>
            <person name="Daum C."/>
            <person name="Ezra D."/>
            <person name="Gonzalez J."/>
            <person name="Henrissat B."/>
            <person name="Kuo A."/>
            <person name="Liang C."/>
            <person name="Lipzen A."/>
            <person name="Lutzoni F."/>
            <person name="Magnuson J."/>
            <person name="Mondo S."/>
            <person name="Nolan M."/>
            <person name="Ohm R."/>
            <person name="Pangilinan J."/>
            <person name="Park H.-J."/>
            <person name="Ramirez L."/>
            <person name="Alfaro M."/>
            <person name="Sun H."/>
            <person name="Tritt A."/>
            <person name="Yoshinaga Y."/>
            <person name="Zwiers L.-H."/>
            <person name="Turgeon B."/>
            <person name="Goodwin S."/>
            <person name="Spatafora J."/>
            <person name="Crous P."/>
            <person name="Grigoriev I."/>
        </authorList>
    </citation>
    <scope>NUCLEOTIDE SEQUENCE</scope>
    <source>
        <strain evidence="2">CBS 262.69</strain>
    </source>
</reference>
<feature type="compositionally biased region" description="Basic and acidic residues" evidence="1">
    <location>
        <begin position="365"/>
        <end position="376"/>
    </location>
</feature>
<feature type="compositionally biased region" description="Low complexity" evidence="1">
    <location>
        <begin position="460"/>
        <end position="474"/>
    </location>
</feature>
<organism evidence="2 3">
    <name type="scientific">Trichodelitschia bisporula</name>
    <dbReference type="NCBI Taxonomy" id="703511"/>
    <lineage>
        <taxon>Eukaryota</taxon>
        <taxon>Fungi</taxon>
        <taxon>Dikarya</taxon>
        <taxon>Ascomycota</taxon>
        <taxon>Pezizomycotina</taxon>
        <taxon>Dothideomycetes</taxon>
        <taxon>Dothideomycetes incertae sedis</taxon>
        <taxon>Phaeotrichales</taxon>
        <taxon>Phaeotrichaceae</taxon>
        <taxon>Trichodelitschia</taxon>
    </lineage>
</organism>
<evidence type="ECO:0000313" key="3">
    <source>
        <dbReference type="Proteomes" id="UP000799640"/>
    </source>
</evidence>
<keyword evidence="3" id="KW-1185">Reference proteome</keyword>